<dbReference type="PROSITE" id="PS50109">
    <property type="entry name" value="HIS_KIN"/>
    <property type="match status" value="1"/>
</dbReference>
<dbReference type="Pfam" id="PF05228">
    <property type="entry name" value="CHASE4"/>
    <property type="match status" value="1"/>
</dbReference>
<feature type="modified residue" description="4-aspartylphosphate" evidence="5">
    <location>
        <position position="581"/>
    </location>
</feature>
<dbReference type="InterPro" id="IPR007892">
    <property type="entry name" value="CHASE4"/>
</dbReference>
<dbReference type="CDD" id="cd00082">
    <property type="entry name" value="HisKA"/>
    <property type="match status" value="1"/>
</dbReference>
<dbReference type="PRINTS" id="PR00344">
    <property type="entry name" value="BCTRLSENSOR"/>
</dbReference>
<keyword evidence="3 5" id="KW-0597">Phosphoprotein</keyword>
<evidence type="ECO:0000259" key="7">
    <source>
        <dbReference type="PROSITE" id="PS50109"/>
    </source>
</evidence>
<feature type="domain" description="Histidine kinase" evidence="7">
    <location>
        <begin position="296"/>
        <end position="513"/>
    </location>
</feature>
<name>A0ABV2EF10_9CAUL</name>
<evidence type="ECO:0000259" key="8">
    <source>
        <dbReference type="PROSITE" id="PS50110"/>
    </source>
</evidence>
<dbReference type="InterPro" id="IPR004358">
    <property type="entry name" value="Sig_transdc_His_kin-like_C"/>
</dbReference>
<accession>A0ABV2EF10</accession>
<evidence type="ECO:0000256" key="4">
    <source>
        <dbReference type="ARBA" id="ARBA00023012"/>
    </source>
</evidence>
<feature type="transmembrane region" description="Helical" evidence="6">
    <location>
        <begin position="255"/>
        <end position="274"/>
    </location>
</feature>
<dbReference type="InterPro" id="IPR003594">
    <property type="entry name" value="HATPase_dom"/>
</dbReference>
<dbReference type="SMART" id="SM00387">
    <property type="entry name" value="HATPase_c"/>
    <property type="match status" value="1"/>
</dbReference>
<dbReference type="Pfam" id="PF00512">
    <property type="entry name" value="HisKA"/>
    <property type="match status" value="1"/>
</dbReference>
<evidence type="ECO:0000256" key="5">
    <source>
        <dbReference type="PROSITE-ProRule" id="PRU00169"/>
    </source>
</evidence>
<dbReference type="SUPFAM" id="SSF52172">
    <property type="entry name" value="CheY-like"/>
    <property type="match status" value="1"/>
</dbReference>
<dbReference type="InterPro" id="IPR005467">
    <property type="entry name" value="His_kinase_dom"/>
</dbReference>
<dbReference type="InterPro" id="IPR003661">
    <property type="entry name" value="HisK_dim/P_dom"/>
</dbReference>
<evidence type="ECO:0000313" key="10">
    <source>
        <dbReference type="Proteomes" id="UP001549110"/>
    </source>
</evidence>
<dbReference type="Pfam" id="PF00072">
    <property type="entry name" value="Response_reg"/>
    <property type="match status" value="1"/>
</dbReference>
<evidence type="ECO:0000313" key="9">
    <source>
        <dbReference type="EMBL" id="MET3525622.1"/>
    </source>
</evidence>
<comment type="catalytic activity">
    <reaction evidence="1">
        <text>ATP + protein L-histidine = ADP + protein N-phospho-L-histidine.</text>
        <dbReference type="EC" id="2.7.13.3"/>
    </reaction>
</comment>
<dbReference type="Gene3D" id="3.40.50.2300">
    <property type="match status" value="1"/>
</dbReference>
<keyword evidence="6" id="KW-0472">Membrane</keyword>
<dbReference type="CDD" id="cd17546">
    <property type="entry name" value="REC_hyHK_CKI1_RcsC-like"/>
    <property type="match status" value="1"/>
</dbReference>
<dbReference type="PANTHER" id="PTHR45339">
    <property type="entry name" value="HYBRID SIGNAL TRANSDUCTION HISTIDINE KINASE J"/>
    <property type="match status" value="1"/>
</dbReference>
<dbReference type="InterPro" id="IPR036097">
    <property type="entry name" value="HisK_dim/P_sf"/>
</dbReference>
<dbReference type="GO" id="GO:0016301">
    <property type="term" value="F:kinase activity"/>
    <property type="evidence" value="ECO:0007669"/>
    <property type="project" value="UniProtKB-KW"/>
</dbReference>
<dbReference type="Proteomes" id="UP001549110">
    <property type="component" value="Unassembled WGS sequence"/>
</dbReference>
<dbReference type="InterPro" id="IPR001789">
    <property type="entry name" value="Sig_transdc_resp-reg_receiver"/>
</dbReference>
<keyword evidence="10" id="KW-1185">Reference proteome</keyword>
<dbReference type="PANTHER" id="PTHR45339:SF1">
    <property type="entry name" value="HYBRID SIGNAL TRANSDUCTION HISTIDINE KINASE J"/>
    <property type="match status" value="1"/>
</dbReference>
<evidence type="ECO:0000256" key="2">
    <source>
        <dbReference type="ARBA" id="ARBA00012438"/>
    </source>
</evidence>
<dbReference type="SMART" id="SM00448">
    <property type="entry name" value="REC"/>
    <property type="match status" value="1"/>
</dbReference>
<dbReference type="Gene3D" id="3.30.565.10">
    <property type="entry name" value="Histidine kinase-like ATPase, C-terminal domain"/>
    <property type="match status" value="1"/>
</dbReference>
<proteinExistence type="predicted"/>
<dbReference type="SUPFAM" id="SSF47384">
    <property type="entry name" value="Homodimeric domain of signal transducing histidine kinase"/>
    <property type="match status" value="1"/>
</dbReference>
<dbReference type="InterPro" id="IPR011006">
    <property type="entry name" value="CheY-like_superfamily"/>
</dbReference>
<sequence length="660" mass="70990">MRRRSEFRLLAPLAALALGAMAAFVASLLIWAHAVDQGVRRREEALVERGVAGSIARIERTIIAKTNWNEAVVNLDNRFDQAWADARLDGYFTLKAGFDQLFVLDRDNRPIYARRRAGDADPAGFSGVLGADSVIAEVRRAEARATSTRGPLQASQIVRQDGRTHLVTATLVRPANGGARLHHRYAPIVLTTMHLDEGTLARLQRRFQLKDLKVEAEAATAGRAGIRLPTTVGGPSLVLSWTPERPGAEIARASIAPIALVLLVFGGLGALMVARIRAAALQLYTSHKAQNDFLANMSHEIRTPLNGVNAVAAALARTPLAPSQAEMVEIIHSSGVALERVLSDVLDLSRIEAGGVKVVNEPFHLGEAVRSVAGLTASRAEDKGLDLILDIDPAAEAAVSGDVVRVKQVLVNLVSNAVKFTSEGYVAIGVRQEEGDWWRIDVQDTGIGFEPGDTERLFRRFQQLDTSSTRRHGGVGLGLSIAQQLVVLMGGKLEAVGSPGEGSTFTVRLPMSAAEATPEPAAGAGPPERPLRILLADDHPTNRKVVQVLFSQFEVDLVSVENGKQALEAFSTQRFDLILMDMQMPVLDGVAAVKAIREREQLRGMTRTPIVMLTANALPEHEALSLAAGADLHMPKPIEAPKLFNVLQTVAERQGLASAA</sequence>
<dbReference type="EC" id="2.7.13.3" evidence="2"/>
<reference evidence="9 10" key="1">
    <citation type="submission" date="2024-06" db="EMBL/GenBank/DDBJ databases">
        <title>Genomic Encyclopedia of Type Strains, Phase IV (KMG-IV): sequencing the most valuable type-strain genomes for metagenomic binning, comparative biology and taxonomic classification.</title>
        <authorList>
            <person name="Goeker M."/>
        </authorList>
    </citation>
    <scope>NUCLEOTIDE SEQUENCE [LARGE SCALE GENOMIC DNA]</scope>
    <source>
        <strain evidence="9 10">DSM 17809</strain>
    </source>
</reference>
<keyword evidence="6" id="KW-1133">Transmembrane helix</keyword>
<comment type="caution">
    <text evidence="9">The sequence shown here is derived from an EMBL/GenBank/DDBJ whole genome shotgun (WGS) entry which is preliminary data.</text>
</comment>
<keyword evidence="9" id="KW-0418">Kinase</keyword>
<dbReference type="Gene3D" id="1.10.287.130">
    <property type="match status" value="1"/>
</dbReference>
<evidence type="ECO:0000256" key="1">
    <source>
        <dbReference type="ARBA" id="ARBA00000085"/>
    </source>
</evidence>
<evidence type="ECO:0000256" key="3">
    <source>
        <dbReference type="ARBA" id="ARBA00022553"/>
    </source>
</evidence>
<dbReference type="SMART" id="SM00388">
    <property type="entry name" value="HisKA"/>
    <property type="match status" value="1"/>
</dbReference>
<dbReference type="Pfam" id="PF02518">
    <property type="entry name" value="HATPase_c"/>
    <property type="match status" value="1"/>
</dbReference>
<evidence type="ECO:0000256" key="6">
    <source>
        <dbReference type="SAM" id="Phobius"/>
    </source>
</evidence>
<gene>
    <name evidence="9" type="ORF">ABID41_000717</name>
</gene>
<dbReference type="InterPro" id="IPR036890">
    <property type="entry name" value="HATPase_C_sf"/>
</dbReference>
<keyword evidence="6" id="KW-0812">Transmembrane</keyword>
<feature type="domain" description="Response regulatory" evidence="8">
    <location>
        <begin position="532"/>
        <end position="651"/>
    </location>
</feature>
<dbReference type="SUPFAM" id="SSF55874">
    <property type="entry name" value="ATPase domain of HSP90 chaperone/DNA topoisomerase II/histidine kinase"/>
    <property type="match status" value="1"/>
</dbReference>
<dbReference type="EMBL" id="JBEPLU010000001">
    <property type="protein sequence ID" value="MET3525622.1"/>
    <property type="molecule type" value="Genomic_DNA"/>
</dbReference>
<keyword evidence="9" id="KW-0808">Transferase</keyword>
<dbReference type="RefSeq" id="WP_331928936.1">
    <property type="nucleotide sequence ID" value="NZ_JBEPLU010000001.1"/>
</dbReference>
<organism evidence="9 10">
    <name type="scientific">Phenylobacterium koreense</name>
    <dbReference type="NCBI Taxonomy" id="266125"/>
    <lineage>
        <taxon>Bacteria</taxon>
        <taxon>Pseudomonadati</taxon>
        <taxon>Pseudomonadota</taxon>
        <taxon>Alphaproteobacteria</taxon>
        <taxon>Caulobacterales</taxon>
        <taxon>Caulobacteraceae</taxon>
        <taxon>Phenylobacterium</taxon>
    </lineage>
</organism>
<keyword evidence="4" id="KW-0902">Two-component regulatory system</keyword>
<dbReference type="PROSITE" id="PS50110">
    <property type="entry name" value="RESPONSE_REGULATORY"/>
    <property type="match status" value="1"/>
</dbReference>
<protein>
    <recommendedName>
        <fullName evidence="2">histidine kinase</fullName>
        <ecNumber evidence="2">2.7.13.3</ecNumber>
    </recommendedName>
</protein>
<dbReference type="CDD" id="cd16922">
    <property type="entry name" value="HATPase_EvgS-ArcB-TorS-like"/>
    <property type="match status" value="1"/>
</dbReference>